<keyword evidence="3" id="KW-0732">Signal</keyword>
<dbReference type="Proteomes" id="UP001515480">
    <property type="component" value="Unassembled WGS sequence"/>
</dbReference>
<feature type="chain" id="PRO_5044207205" evidence="3">
    <location>
        <begin position="18"/>
        <end position="391"/>
    </location>
</feature>
<reference evidence="4 5" key="1">
    <citation type="journal article" date="2024" name="Science">
        <title>Giant polyketide synthase enzymes in the biosynthesis of giant marine polyether toxins.</title>
        <authorList>
            <person name="Fallon T.R."/>
            <person name="Shende V.V."/>
            <person name="Wierzbicki I.H."/>
            <person name="Pendleton A.L."/>
            <person name="Watervoot N.F."/>
            <person name="Auber R.P."/>
            <person name="Gonzalez D.J."/>
            <person name="Wisecaver J.H."/>
            <person name="Moore B.S."/>
        </authorList>
    </citation>
    <scope>NUCLEOTIDE SEQUENCE [LARGE SCALE GENOMIC DNA]</scope>
    <source>
        <strain evidence="4 5">12B1</strain>
    </source>
</reference>
<feature type="compositionally biased region" description="Basic and acidic residues" evidence="1">
    <location>
        <begin position="371"/>
        <end position="383"/>
    </location>
</feature>
<name>A0AB34JMT8_PRYPA</name>
<feature type="transmembrane region" description="Helical" evidence="2">
    <location>
        <begin position="331"/>
        <end position="354"/>
    </location>
</feature>
<proteinExistence type="predicted"/>
<feature type="signal peptide" evidence="3">
    <location>
        <begin position="1"/>
        <end position="17"/>
    </location>
</feature>
<evidence type="ECO:0000313" key="4">
    <source>
        <dbReference type="EMBL" id="KAL1522009.1"/>
    </source>
</evidence>
<protein>
    <submittedName>
        <fullName evidence="4">Uncharacterized protein</fullName>
    </submittedName>
</protein>
<feature type="region of interest" description="Disordered" evidence="1">
    <location>
        <begin position="204"/>
        <end position="225"/>
    </location>
</feature>
<feature type="region of interest" description="Disordered" evidence="1">
    <location>
        <begin position="121"/>
        <end position="141"/>
    </location>
</feature>
<feature type="region of interest" description="Disordered" evidence="1">
    <location>
        <begin position="362"/>
        <end position="391"/>
    </location>
</feature>
<evidence type="ECO:0000256" key="1">
    <source>
        <dbReference type="SAM" id="MobiDB-lite"/>
    </source>
</evidence>
<comment type="caution">
    <text evidence="4">The sequence shown here is derived from an EMBL/GenBank/DDBJ whole genome shotgun (WGS) entry which is preliminary data.</text>
</comment>
<organism evidence="4 5">
    <name type="scientific">Prymnesium parvum</name>
    <name type="common">Toxic golden alga</name>
    <dbReference type="NCBI Taxonomy" id="97485"/>
    <lineage>
        <taxon>Eukaryota</taxon>
        <taxon>Haptista</taxon>
        <taxon>Haptophyta</taxon>
        <taxon>Prymnesiophyceae</taxon>
        <taxon>Prymnesiales</taxon>
        <taxon>Prymnesiaceae</taxon>
        <taxon>Prymnesium</taxon>
    </lineage>
</organism>
<dbReference type="AlphaFoldDB" id="A0AB34JMT8"/>
<keyword evidence="2" id="KW-0812">Transmembrane</keyword>
<evidence type="ECO:0000313" key="5">
    <source>
        <dbReference type="Proteomes" id="UP001515480"/>
    </source>
</evidence>
<keyword evidence="2" id="KW-1133">Transmembrane helix</keyword>
<dbReference type="EMBL" id="JBGBPQ010000007">
    <property type="protein sequence ID" value="KAL1522009.1"/>
    <property type="molecule type" value="Genomic_DNA"/>
</dbReference>
<evidence type="ECO:0000256" key="2">
    <source>
        <dbReference type="SAM" id="Phobius"/>
    </source>
</evidence>
<sequence>MRLSALLLLSLRRGGGADPPCEDWCNSYTCAHYLCAGCASERGCLRPPPPPSRPPRGPGACAYSYQSCTDGHQCCVAPSDRCFKKRARMFAMCRPAPADGAACVEEDGWLCPGEWDGMHPPPSPSPPLLPSPDPPPNPPSSPPCVERYAPCWNGKGHADCCSDATFGCFRRVGRAFAQCRPLTATPCVSDESWACPGWDYPPPSPPRPPSPGSPPSPASPPPPPPPPCSQRYERCISSDGTSLNCCKEAEDVCFRRVGRRFAMCRPLATPGECTSDDTWTCPEWPPPLTPQQLPLATPPLATRVTSLDGEPHVEQQVESVSRAEEMYRCSMYLFLISAGMVSCIFCVFLFFFFARQSEKKMTSRTRRTPPRKREPGLKKLKVVDDDDELEE</sequence>
<gene>
    <name evidence="4" type="ORF">AB1Y20_021654</name>
</gene>
<accession>A0AB34JMT8</accession>
<keyword evidence="2" id="KW-0472">Membrane</keyword>
<evidence type="ECO:0000256" key="3">
    <source>
        <dbReference type="SAM" id="SignalP"/>
    </source>
</evidence>
<keyword evidence="5" id="KW-1185">Reference proteome</keyword>